<sequence>MVENNTSNKVTITLGVNVGLDYNDLSLPSNGHLFSEYENVPNAPELDDNMIAVRYDGSNWVKAELNNTNNDWYNYDKGEWANAVTVSSSSRSSYLSASAGTVISMDDIETMWVWIPRYSYSIGSVDGTNYYGKKGCYLESNPTLSLPGEIDIRFVSTNIKDRGTAKYVTTSGAESWYTPDAFTFGDTELSGVWVGKFETSSSNPSTTDGGGNTTELDPMIKPNVTSWRMINVSNAFNVSLKMNDDGNRYGFTNNVDTHMMKNSEWAVVTYLSQSKYGKLGNTNFTGSNKEVYQNKSDQYITGCSYGSPSNENTDYGCQYQYNIDINGTGASTTGTIYGVYDMSGNAHEYVMANYNDLVGNSEFVSMPDSIYYDKYTSDNVSNILSHGLVEISGWYGDSSTLVSRQYPWQVRGGVYSDDTKVGIFNYEISNPSIGSPNSNNSFRLVAIIS</sequence>
<organism evidence="1 2">
    <name type="scientific">Candidatus Onthousia faecipullorum</name>
    <dbReference type="NCBI Taxonomy" id="2840887"/>
    <lineage>
        <taxon>Bacteria</taxon>
        <taxon>Bacillati</taxon>
        <taxon>Bacillota</taxon>
        <taxon>Bacilli</taxon>
        <taxon>Candidatus Onthousia</taxon>
    </lineage>
</organism>
<accession>A0A9D1GAF9</accession>
<gene>
    <name evidence="1" type="ORF">IAB59_01910</name>
</gene>
<dbReference type="Proteomes" id="UP000886833">
    <property type="component" value="Unassembled WGS sequence"/>
</dbReference>
<reference evidence="1" key="1">
    <citation type="submission" date="2020-10" db="EMBL/GenBank/DDBJ databases">
        <authorList>
            <person name="Gilroy R."/>
        </authorList>
    </citation>
    <scope>NUCLEOTIDE SEQUENCE</scope>
    <source>
        <strain evidence="1">CHK195-26880</strain>
    </source>
</reference>
<dbReference type="EMBL" id="DVKQ01000022">
    <property type="protein sequence ID" value="HIT37221.1"/>
    <property type="molecule type" value="Genomic_DNA"/>
</dbReference>
<dbReference type="AlphaFoldDB" id="A0A9D1GAF9"/>
<comment type="caution">
    <text evidence="1">The sequence shown here is derived from an EMBL/GenBank/DDBJ whole genome shotgun (WGS) entry which is preliminary data.</text>
</comment>
<protein>
    <submittedName>
        <fullName evidence="1">Uncharacterized protein</fullName>
    </submittedName>
</protein>
<proteinExistence type="predicted"/>
<evidence type="ECO:0000313" key="2">
    <source>
        <dbReference type="Proteomes" id="UP000886833"/>
    </source>
</evidence>
<name>A0A9D1GAF9_9FIRM</name>
<evidence type="ECO:0000313" key="1">
    <source>
        <dbReference type="EMBL" id="HIT37221.1"/>
    </source>
</evidence>
<reference evidence="1" key="2">
    <citation type="journal article" date="2021" name="PeerJ">
        <title>Extensive microbial diversity within the chicken gut microbiome revealed by metagenomics and culture.</title>
        <authorList>
            <person name="Gilroy R."/>
            <person name="Ravi A."/>
            <person name="Getino M."/>
            <person name="Pursley I."/>
            <person name="Horton D.L."/>
            <person name="Alikhan N.F."/>
            <person name="Baker D."/>
            <person name="Gharbi K."/>
            <person name="Hall N."/>
            <person name="Watson M."/>
            <person name="Adriaenssens E.M."/>
            <person name="Foster-Nyarko E."/>
            <person name="Jarju S."/>
            <person name="Secka A."/>
            <person name="Antonio M."/>
            <person name="Oren A."/>
            <person name="Chaudhuri R.R."/>
            <person name="La Ragione R."/>
            <person name="Hildebrand F."/>
            <person name="Pallen M.J."/>
        </authorList>
    </citation>
    <scope>NUCLEOTIDE SEQUENCE</scope>
    <source>
        <strain evidence="1">CHK195-26880</strain>
    </source>
</reference>